<dbReference type="Proteomes" id="UP000016780">
    <property type="component" value="Genome"/>
</dbReference>
<protein>
    <submittedName>
        <fullName evidence="2">Uncharacterized protein</fullName>
    </submittedName>
</protein>
<evidence type="ECO:0000313" key="2">
    <source>
        <dbReference type="EMBL" id="AGV99870.1"/>
    </source>
</evidence>
<accession>T2FIR1</accession>
<feature type="region of interest" description="Disordered" evidence="1">
    <location>
        <begin position="1"/>
        <end position="39"/>
    </location>
</feature>
<organism evidence="2 3">
    <name type="scientific">Mycobacterium phage Shrimp</name>
    <dbReference type="NCBI Taxonomy" id="1340835"/>
    <lineage>
        <taxon>Viruses</taxon>
        <taxon>Duplodnaviria</taxon>
        <taxon>Heunggongvirae</taxon>
        <taxon>Uroviricota</taxon>
        <taxon>Caudoviricetes</taxon>
        <taxon>Ceeclamvirinae</taxon>
        <taxon>Bixzunavirus</taxon>
        <taxon>Bixzunavirus Bxz1</taxon>
    </lineage>
</organism>
<gene>
    <name evidence="2" type="primary">154</name>
    <name evidence="2" type="ORF">PBI_SHRIMP_154</name>
</gene>
<name>T2FIR1_9CAUD</name>
<reference evidence="2 3" key="1">
    <citation type="submission" date="2013-05" db="EMBL/GenBank/DDBJ databases">
        <authorList>
            <person name="Arrington C.M."/>
            <person name="Bohner A.J."/>
            <person name="Borchik E.N."/>
            <person name="Canter J.A."/>
            <person name="Cullett D."/>
            <person name="Diaz C."/>
            <person name="Forman K.M."/>
            <person name="Gelke E.T."/>
            <person name="Holden R.C."/>
            <person name="Mustafa M."/>
            <person name="Sorenson S.A."/>
            <person name="Wall B.M."/>
            <person name="Wang D."/>
            <person name="Awdziejczyk L.A."/>
            <person name="Whitfield S.R."/>
            <person name="Bollivar D.W."/>
            <person name="Walker L.M."/>
            <person name="Bradley K.W."/>
            <person name="Khaja R."/>
            <person name="Lewis M.F."/>
            <person name="Barker L.P."/>
            <person name="Asai D.J."/>
            <person name="Bowman C.A."/>
            <person name="Russell D.A."/>
            <person name="Pope W.H."/>
            <person name="Jacobs-Sera D."/>
            <person name="Hendrix R.W."/>
            <person name="Hatfull G.F."/>
        </authorList>
    </citation>
    <scope>NUCLEOTIDE SEQUENCE [LARGE SCALE GENOMIC DNA]</scope>
</reference>
<evidence type="ECO:0000313" key="3">
    <source>
        <dbReference type="Proteomes" id="UP000016780"/>
    </source>
</evidence>
<feature type="compositionally biased region" description="Basic residues" evidence="1">
    <location>
        <begin position="1"/>
        <end position="11"/>
    </location>
</feature>
<dbReference type="EMBL" id="KF024734">
    <property type="protein sequence ID" value="AGV99870.1"/>
    <property type="molecule type" value="Genomic_DNA"/>
</dbReference>
<sequence>MQSHGGRHLSRVRPGAGTTPRVDRLLAPTSLRPDASRGD</sequence>
<proteinExistence type="predicted"/>
<evidence type="ECO:0000256" key="1">
    <source>
        <dbReference type="SAM" id="MobiDB-lite"/>
    </source>
</evidence>